<evidence type="ECO:0000259" key="6">
    <source>
        <dbReference type="PROSITE" id="PS51898"/>
    </source>
</evidence>
<dbReference type="NCBIfam" id="NF001399">
    <property type="entry name" value="PRK00283.1"/>
    <property type="match status" value="1"/>
</dbReference>
<dbReference type="GO" id="GO:0006310">
    <property type="term" value="P:DNA recombination"/>
    <property type="evidence" value="ECO:0007669"/>
    <property type="project" value="UniProtKB-KW"/>
</dbReference>
<sequence length="302" mass="33787">MATISNETLITHFLSALAAERGVSENTLFGYKNDLMALHDSMAVSFVVMTADDIRQSVQKFYIEGLAARTVSRRLSAVRQFAGWMVSDHIRQDNPSLFLDNPKLPDPLPKSLNEADVSSLITACSKLEPPYDLLMQAGLELMYSAGLRISELLSLRLQDFTADKDMLLIRGKGGRERMVPLTAIAIATARRWRDARDADGPDAETDQLLGYRSQEMTRQKFSLLLKQVARHADLDERKVSAHVLRHSFATHLLNRGADLRSLQMLLGHADIATTQIYTRTRQDRLAGLVSDAHPLAESDRKE</sequence>
<proteinExistence type="predicted"/>
<evidence type="ECO:0000259" key="7">
    <source>
        <dbReference type="PROSITE" id="PS51900"/>
    </source>
</evidence>
<dbReference type="Gene3D" id="1.10.150.130">
    <property type="match status" value="1"/>
</dbReference>
<evidence type="ECO:0000256" key="4">
    <source>
        <dbReference type="ARBA" id="ARBA00023172"/>
    </source>
</evidence>
<evidence type="ECO:0000313" key="8">
    <source>
        <dbReference type="EMBL" id="ADI19798.1"/>
    </source>
</evidence>
<dbReference type="PROSITE" id="PS51898">
    <property type="entry name" value="TYR_RECOMBINASE"/>
    <property type="match status" value="1"/>
</dbReference>
<dbReference type="PANTHER" id="PTHR30349:SF81">
    <property type="entry name" value="TYROSINE RECOMBINASE XERC"/>
    <property type="match status" value="1"/>
</dbReference>
<dbReference type="Pfam" id="PF00589">
    <property type="entry name" value="Phage_integrase"/>
    <property type="match status" value="1"/>
</dbReference>
<dbReference type="GO" id="GO:0007059">
    <property type="term" value="P:chromosome segregation"/>
    <property type="evidence" value="ECO:0007669"/>
    <property type="project" value="UniProtKB-KW"/>
</dbReference>
<keyword evidence="4" id="KW-0233">DNA recombination</keyword>
<dbReference type="Pfam" id="PF02899">
    <property type="entry name" value="Phage_int_SAM_1"/>
    <property type="match status" value="1"/>
</dbReference>
<evidence type="ECO:0000256" key="3">
    <source>
        <dbReference type="ARBA" id="ARBA00023125"/>
    </source>
</evidence>
<dbReference type="Gene3D" id="1.10.443.10">
    <property type="entry name" value="Intergrase catalytic core"/>
    <property type="match status" value="1"/>
</dbReference>
<keyword evidence="2" id="KW-0229">DNA integration</keyword>
<dbReference type="PROSITE" id="PS51900">
    <property type="entry name" value="CB"/>
    <property type="match status" value="1"/>
</dbReference>
<feature type="domain" description="Core-binding (CB)" evidence="7">
    <location>
        <begin position="4"/>
        <end position="86"/>
    </location>
</feature>
<evidence type="ECO:0000256" key="5">
    <source>
        <dbReference type="PROSITE-ProRule" id="PRU01248"/>
    </source>
</evidence>
<dbReference type="SUPFAM" id="SSF56349">
    <property type="entry name" value="DNA breaking-rejoining enzymes"/>
    <property type="match status" value="1"/>
</dbReference>
<dbReference type="GO" id="GO:0015074">
    <property type="term" value="P:DNA integration"/>
    <property type="evidence" value="ECO:0007669"/>
    <property type="project" value="UniProtKB-KW"/>
</dbReference>
<dbReference type="InterPro" id="IPR010998">
    <property type="entry name" value="Integrase_recombinase_N"/>
</dbReference>
<evidence type="ECO:0000256" key="2">
    <source>
        <dbReference type="ARBA" id="ARBA00022908"/>
    </source>
</evidence>
<evidence type="ECO:0000256" key="1">
    <source>
        <dbReference type="ARBA" id="ARBA00022829"/>
    </source>
</evidence>
<dbReference type="InterPro" id="IPR013762">
    <property type="entry name" value="Integrase-like_cat_sf"/>
</dbReference>
<name>E0XZF7_9PROT</name>
<dbReference type="InterPro" id="IPR004107">
    <property type="entry name" value="Integrase_SAM-like_N"/>
</dbReference>
<dbReference type="InterPro" id="IPR050090">
    <property type="entry name" value="Tyrosine_recombinase_XerCD"/>
</dbReference>
<organism evidence="8">
    <name type="scientific">uncultured alpha proteobacterium EB000_37G09</name>
    <dbReference type="NCBI Taxonomy" id="710792"/>
    <lineage>
        <taxon>Bacteria</taxon>
        <taxon>Pseudomonadati</taxon>
        <taxon>Pseudomonadota</taxon>
        <taxon>Alphaproteobacteria</taxon>
        <taxon>environmental samples</taxon>
    </lineage>
</organism>
<protein>
    <submittedName>
        <fullName evidence="8">Site-specific recombinase xerd</fullName>
    </submittedName>
</protein>
<keyword evidence="3 5" id="KW-0238">DNA-binding</keyword>
<dbReference type="InterPro" id="IPR002104">
    <property type="entry name" value="Integrase_catalytic"/>
</dbReference>
<dbReference type="EMBL" id="GU474933">
    <property type="protein sequence ID" value="ADI19798.1"/>
    <property type="molecule type" value="Genomic_DNA"/>
</dbReference>
<feature type="domain" description="Tyr recombinase" evidence="6">
    <location>
        <begin position="107"/>
        <end position="290"/>
    </location>
</feature>
<keyword evidence="1" id="KW-0159">Chromosome partition</keyword>
<accession>E0XZF7</accession>
<reference evidence="8" key="1">
    <citation type="journal article" date="2011" name="Environ. Microbiol.">
        <title>Time-series analyses of Monterey Bay coastal microbial picoplankton using a 'genome proxy' microarray.</title>
        <authorList>
            <person name="Rich V.I."/>
            <person name="Pham V.D."/>
            <person name="Eppley J."/>
            <person name="Shi Y."/>
            <person name="DeLong E.F."/>
        </authorList>
    </citation>
    <scope>NUCLEOTIDE SEQUENCE</scope>
</reference>
<dbReference type="InterPro" id="IPR011010">
    <property type="entry name" value="DNA_brk_join_enz"/>
</dbReference>
<dbReference type="AlphaFoldDB" id="E0XZF7"/>
<dbReference type="PANTHER" id="PTHR30349">
    <property type="entry name" value="PHAGE INTEGRASE-RELATED"/>
    <property type="match status" value="1"/>
</dbReference>
<dbReference type="GO" id="GO:0003677">
    <property type="term" value="F:DNA binding"/>
    <property type="evidence" value="ECO:0007669"/>
    <property type="project" value="UniProtKB-UniRule"/>
</dbReference>
<dbReference type="InterPro" id="IPR044068">
    <property type="entry name" value="CB"/>
</dbReference>